<accession>A0AA48L129</accession>
<reference evidence="3" key="1">
    <citation type="journal article" date="2023" name="BMC Genomics">
        <title>Chromosome-level genome assemblies of Cutaneotrichosporon spp. (Trichosporonales, Basidiomycota) reveal imbalanced evolution between nucleotide sequences and chromosome synteny.</title>
        <authorList>
            <person name="Kobayashi Y."/>
            <person name="Kayamori A."/>
            <person name="Aoki K."/>
            <person name="Shiwa Y."/>
            <person name="Matsutani M."/>
            <person name="Fujita N."/>
            <person name="Sugita T."/>
            <person name="Iwasaki W."/>
            <person name="Tanaka N."/>
            <person name="Takashima M."/>
        </authorList>
    </citation>
    <scope>NUCLEOTIDE SEQUENCE</scope>
    <source>
        <strain evidence="3">HIS019</strain>
    </source>
</reference>
<dbReference type="PROSITE" id="PS50097">
    <property type="entry name" value="BTB"/>
    <property type="match status" value="1"/>
</dbReference>
<feature type="compositionally biased region" description="Basic and acidic residues" evidence="1">
    <location>
        <begin position="294"/>
        <end position="304"/>
    </location>
</feature>
<feature type="compositionally biased region" description="Basic residues" evidence="1">
    <location>
        <begin position="211"/>
        <end position="222"/>
    </location>
</feature>
<dbReference type="GeneID" id="85492183"/>
<feature type="region of interest" description="Disordered" evidence="1">
    <location>
        <begin position="1"/>
        <end position="142"/>
    </location>
</feature>
<dbReference type="RefSeq" id="XP_060453578.1">
    <property type="nucleotide sequence ID" value="XM_060596602.1"/>
</dbReference>
<dbReference type="InterPro" id="IPR000210">
    <property type="entry name" value="BTB/POZ_dom"/>
</dbReference>
<evidence type="ECO:0000256" key="1">
    <source>
        <dbReference type="SAM" id="MobiDB-lite"/>
    </source>
</evidence>
<feature type="compositionally biased region" description="Basic and acidic residues" evidence="1">
    <location>
        <begin position="463"/>
        <end position="474"/>
    </location>
</feature>
<protein>
    <recommendedName>
        <fullName evidence="2">BTB domain-containing protein</fullName>
    </recommendedName>
</protein>
<evidence type="ECO:0000313" key="3">
    <source>
        <dbReference type="EMBL" id="BEI88312.1"/>
    </source>
</evidence>
<feature type="region of interest" description="Disordered" evidence="1">
    <location>
        <begin position="167"/>
        <end position="253"/>
    </location>
</feature>
<name>A0AA48L129_9TREE</name>
<feature type="region of interest" description="Disordered" evidence="1">
    <location>
        <begin position="277"/>
        <end position="336"/>
    </location>
</feature>
<organism evidence="3 4">
    <name type="scientific">Cutaneotrichosporon cavernicola</name>
    <dbReference type="NCBI Taxonomy" id="279322"/>
    <lineage>
        <taxon>Eukaryota</taxon>
        <taxon>Fungi</taxon>
        <taxon>Dikarya</taxon>
        <taxon>Basidiomycota</taxon>
        <taxon>Agaricomycotina</taxon>
        <taxon>Tremellomycetes</taxon>
        <taxon>Trichosporonales</taxon>
        <taxon>Trichosporonaceae</taxon>
        <taxon>Cutaneotrichosporon</taxon>
    </lineage>
</organism>
<dbReference type="InterPro" id="IPR011333">
    <property type="entry name" value="SKP1/BTB/POZ_sf"/>
</dbReference>
<dbReference type="Gene3D" id="3.30.710.10">
    <property type="entry name" value="Potassium Channel Kv1.1, Chain A"/>
    <property type="match status" value="1"/>
</dbReference>
<dbReference type="KEGG" id="ccac:CcaHIS019_0110300"/>
<feature type="domain" description="BTB" evidence="2">
    <location>
        <begin position="336"/>
        <end position="419"/>
    </location>
</feature>
<feature type="compositionally biased region" description="Basic and acidic residues" evidence="1">
    <location>
        <begin position="170"/>
        <end position="179"/>
    </location>
</feature>
<keyword evidence="4" id="KW-1185">Reference proteome</keyword>
<sequence>MLCTQSSSNTLSEPEFSSVSSSSLASTFDRIQPQTTPSSPAFHYQIDLTAHALDPEDSQWPGRAPLGSLSQSARQPPPDFPPRRAVSAASLTPAHTPIVTPSHERSSLPATSSTSSSASSLSSTTTSTSNSTSASYSSGFSSLQFPMSRIPQVGHAPVSAALHAQALEAMYDRPSDERTSSASPPPEGAGAGSGYGSAEPTNNGISSRRAGASHRRRSHGHGPMRTPARPHTPAMSPHGGPTPPTRKSAANAGAGMYNQPTRAFVLERLHEYASAALSNPRTSDVRIVVPSRPKRQDQPPESRRGTHPPTPESASVSDPQSGQVTPNGAAPAPAAAQAQATVPVRFYALHRDYLMPQSALFRAILTGGFKDGSPEAKGCKLLPYTSLHGPRPVFVPLPDPDSFDALVHWLYFGDVAKLESQLSSGEVNWRGLIRNIQYLGCDDRTRAVVAKWWQRWAQSDRRIGRPKQDKKNKEEDSDDEHAEGVPVPRRREPRSVVDDDDDDDERKSSYDNVDDKLSSPWRSSDNLSYSVDADEMTRRLGGL</sequence>
<feature type="compositionally biased region" description="Low complexity" evidence="1">
    <location>
        <begin position="10"/>
        <end position="28"/>
    </location>
</feature>
<dbReference type="EMBL" id="AP028212">
    <property type="protein sequence ID" value="BEI88312.1"/>
    <property type="molecule type" value="Genomic_DNA"/>
</dbReference>
<feature type="compositionally biased region" description="Low complexity" evidence="1">
    <location>
        <begin position="196"/>
        <end position="210"/>
    </location>
</feature>
<evidence type="ECO:0000259" key="2">
    <source>
        <dbReference type="PROSITE" id="PS50097"/>
    </source>
</evidence>
<feature type="compositionally biased region" description="Low complexity" evidence="1">
    <location>
        <begin position="107"/>
        <end position="142"/>
    </location>
</feature>
<dbReference type="Proteomes" id="UP001233271">
    <property type="component" value="Chromosome 1"/>
</dbReference>
<feature type="compositionally biased region" description="Polar residues" evidence="1">
    <location>
        <begin position="312"/>
        <end position="326"/>
    </location>
</feature>
<feature type="compositionally biased region" description="Polar residues" evidence="1">
    <location>
        <begin position="520"/>
        <end position="529"/>
    </location>
</feature>
<feature type="region of interest" description="Disordered" evidence="1">
    <location>
        <begin position="463"/>
        <end position="543"/>
    </location>
</feature>
<evidence type="ECO:0000313" key="4">
    <source>
        <dbReference type="Proteomes" id="UP001233271"/>
    </source>
</evidence>
<feature type="compositionally biased region" description="Basic and acidic residues" evidence="1">
    <location>
        <begin position="505"/>
        <end position="517"/>
    </location>
</feature>
<proteinExistence type="predicted"/>
<gene>
    <name evidence="3" type="ORF">CcaverHIS019_0110300</name>
</gene>
<dbReference type="AlphaFoldDB" id="A0AA48L129"/>